<dbReference type="EMBL" id="LR796359">
    <property type="protein sequence ID" value="CAB4139497.1"/>
    <property type="molecule type" value="Genomic_DNA"/>
</dbReference>
<name>A0A6J5M2B0_9CAUD</name>
<gene>
    <name evidence="1" type="ORF">UFOVP336_51</name>
</gene>
<evidence type="ECO:0000313" key="1">
    <source>
        <dbReference type="EMBL" id="CAB4139497.1"/>
    </source>
</evidence>
<proteinExistence type="predicted"/>
<reference evidence="1" key="1">
    <citation type="submission" date="2020-04" db="EMBL/GenBank/DDBJ databases">
        <authorList>
            <person name="Chiriac C."/>
            <person name="Salcher M."/>
            <person name="Ghai R."/>
            <person name="Kavagutti S V."/>
        </authorList>
    </citation>
    <scope>NUCLEOTIDE SEQUENCE</scope>
</reference>
<organism evidence="1">
    <name type="scientific">uncultured Caudovirales phage</name>
    <dbReference type="NCBI Taxonomy" id="2100421"/>
    <lineage>
        <taxon>Viruses</taxon>
        <taxon>Duplodnaviria</taxon>
        <taxon>Heunggongvirae</taxon>
        <taxon>Uroviricota</taxon>
        <taxon>Caudoviricetes</taxon>
        <taxon>Peduoviridae</taxon>
        <taxon>Maltschvirus</taxon>
        <taxon>Maltschvirus maltsch</taxon>
    </lineage>
</organism>
<sequence length="150" mass="15222">MPFIAIAVGSAAASAYSSNEARKATKESARAEQRRAEVQNIRNVRQSIREARLAQGSLVSQGASAGTLGSSGVAGGMSSISAQLGGNLNYLSQIAEENTSIFNSSLKASQYQANAQIFGTISSAAAGAYQGVSGETVGATVGKKIKGMMG</sequence>
<protein>
    <recommendedName>
        <fullName evidence="2">Internal virion protein B</fullName>
    </recommendedName>
</protein>
<evidence type="ECO:0008006" key="2">
    <source>
        <dbReference type="Google" id="ProtNLM"/>
    </source>
</evidence>
<accession>A0A6J5M2B0</accession>